<dbReference type="CDD" id="cd00336">
    <property type="entry name" value="Ribosomal_L22"/>
    <property type="match status" value="1"/>
</dbReference>
<comment type="caution">
    <text evidence="12">The sequence shown here is derived from an EMBL/GenBank/DDBJ whole genome shotgun (WGS) entry which is preliminary data.</text>
</comment>
<evidence type="ECO:0000256" key="10">
    <source>
        <dbReference type="RuleBase" id="RU004008"/>
    </source>
</evidence>
<keyword evidence="5 7" id="KW-0687">Ribonucleoprotein</keyword>
<evidence type="ECO:0000313" key="13">
    <source>
        <dbReference type="Proteomes" id="UP000760819"/>
    </source>
</evidence>
<evidence type="ECO:0000256" key="2">
    <source>
        <dbReference type="ARBA" id="ARBA00022730"/>
    </source>
</evidence>
<dbReference type="InterPro" id="IPR005727">
    <property type="entry name" value="Ribosomal_uL22_bac/chlpt-type"/>
</dbReference>
<feature type="region of interest" description="Disordered" evidence="11">
    <location>
        <begin position="113"/>
        <end position="167"/>
    </location>
</feature>
<keyword evidence="2 7" id="KW-0699">rRNA-binding</keyword>
<dbReference type="GO" id="GO:0006412">
    <property type="term" value="P:translation"/>
    <property type="evidence" value="ECO:0007669"/>
    <property type="project" value="UniProtKB-UniRule"/>
</dbReference>
<evidence type="ECO:0000256" key="8">
    <source>
        <dbReference type="RuleBase" id="RU004005"/>
    </source>
</evidence>
<evidence type="ECO:0000256" key="5">
    <source>
        <dbReference type="ARBA" id="ARBA00023274"/>
    </source>
</evidence>
<comment type="subunit">
    <text evidence="7 9">Part of the 50S ribosomal subunit.</text>
</comment>
<evidence type="ECO:0000313" key="12">
    <source>
        <dbReference type="EMBL" id="MCA9379013.1"/>
    </source>
</evidence>
<dbReference type="Gene3D" id="3.90.470.10">
    <property type="entry name" value="Ribosomal protein L22/L17"/>
    <property type="match status" value="1"/>
</dbReference>
<dbReference type="GO" id="GO:0019843">
    <property type="term" value="F:rRNA binding"/>
    <property type="evidence" value="ECO:0007669"/>
    <property type="project" value="UniProtKB-UniRule"/>
</dbReference>
<sequence>MSEIKAVAKNLRGSPRKARRVADAVRGKNALYAIEALRYMPNKSALDIRKVVQSAVANAVNNNGMNAETLIVKSIMVDSAFTIKRMRAQSRGRGRSILKRNCHITVLVDEPKAEKGTAKAAAAPAEVKTEKKTAKKAETKETKKKVAAKTTKSKPATTKAKSKATKK</sequence>
<dbReference type="InterPro" id="IPR036394">
    <property type="entry name" value="Ribosomal_uL22_sf"/>
</dbReference>
<dbReference type="GO" id="GO:0003735">
    <property type="term" value="F:structural constituent of ribosome"/>
    <property type="evidence" value="ECO:0007669"/>
    <property type="project" value="InterPro"/>
</dbReference>
<dbReference type="AlphaFoldDB" id="A0A955I990"/>
<protein>
    <recommendedName>
        <fullName evidence="6 7">Large ribosomal subunit protein uL22</fullName>
    </recommendedName>
</protein>
<dbReference type="HAMAP" id="MF_01331_B">
    <property type="entry name" value="Ribosomal_uL22_B"/>
    <property type="match status" value="1"/>
</dbReference>
<keyword evidence="3 7" id="KW-0694">RNA-binding</keyword>
<reference evidence="12" key="2">
    <citation type="journal article" date="2021" name="Microbiome">
        <title>Successional dynamics and alternative stable states in a saline activated sludge microbial community over 9 years.</title>
        <authorList>
            <person name="Wang Y."/>
            <person name="Ye J."/>
            <person name="Ju F."/>
            <person name="Liu L."/>
            <person name="Boyd J.A."/>
            <person name="Deng Y."/>
            <person name="Parks D.H."/>
            <person name="Jiang X."/>
            <person name="Yin X."/>
            <person name="Woodcroft B.J."/>
            <person name="Tyson G.W."/>
            <person name="Hugenholtz P."/>
            <person name="Polz M.F."/>
            <person name="Zhang T."/>
        </authorList>
    </citation>
    <scope>NUCLEOTIDE SEQUENCE</scope>
    <source>
        <strain evidence="12">HKST-UBA12</strain>
    </source>
</reference>
<evidence type="ECO:0000256" key="11">
    <source>
        <dbReference type="SAM" id="MobiDB-lite"/>
    </source>
</evidence>
<dbReference type="Proteomes" id="UP000760819">
    <property type="component" value="Unassembled WGS sequence"/>
</dbReference>
<keyword evidence="4 7" id="KW-0689">Ribosomal protein</keyword>
<dbReference type="EMBL" id="JAGQLI010000060">
    <property type="protein sequence ID" value="MCA9379013.1"/>
    <property type="molecule type" value="Genomic_DNA"/>
</dbReference>
<proteinExistence type="inferred from homology"/>
<reference evidence="12" key="1">
    <citation type="submission" date="2020-04" db="EMBL/GenBank/DDBJ databases">
        <authorList>
            <person name="Zhang T."/>
        </authorList>
    </citation>
    <scope>NUCLEOTIDE SEQUENCE</scope>
    <source>
        <strain evidence="12">HKST-UBA12</strain>
    </source>
</reference>
<evidence type="ECO:0000256" key="3">
    <source>
        <dbReference type="ARBA" id="ARBA00022884"/>
    </source>
</evidence>
<feature type="compositionally biased region" description="Low complexity" evidence="11">
    <location>
        <begin position="148"/>
        <end position="159"/>
    </location>
</feature>
<dbReference type="InterPro" id="IPR047867">
    <property type="entry name" value="Ribosomal_uL22_bac/org-type"/>
</dbReference>
<dbReference type="PANTHER" id="PTHR13501">
    <property type="entry name" value="CHLOROPLAST 50S RIBOSOMAL PROTEIN L22-RELATED"/>
    <property type="match status" value="1"/>
</dbReference>
<evidence type="ECO:0000256" key="9">
    <source>
        <dbReference type="RuleBase" id="RU004006"/>
    </source>
</evidence>
<dbReference type="PANTHER" id="PTHR13501:SF8">
    <property type="entry name" value="LARGE RIBOSOMAL SUBUNIT PROTEIN UL22M"/>
    <property type="match status" value="1"/>
</dbReference>
<evidence type="ECO:0000256" key="1">
    <source>
        <dbReference type="ARBA" id="ARBA00009451"/>
    </source>
</evidence>
<dbReference type="GO" id="GO:0022625">
    <property type="term" value="C:cytosolic large ribosomal subunit"/>
    <property type="evidence" value="ECO:0007669"/>
    <property type="project" value="TreeGrafter"/>
</dbReference>
<comment type="function">
    <text evidence="7 10">This protein binds specifically to 23S rRNA; its binding is stimulated by other ribosomal proteins, e.g., L4, L17, and L20. It is important during the early stages of 50S assembly. It makes multiple contacts with different domains of the 23S rRNA in the assembled 50S subunit and ribosome.</text>
</comment>
<dbReference type="NCBIfam" id="TIGR01044">
    <property type="entry name" value="rplV_bact"/>
    <property type="match status" value="1"/>
</dbReference>
<dbReference type="Pfam" id="PF00237">
    <property type="entry name" value="Ribosomal_L22"/>
    <property type="match status" value="1"/>
</dbReference>
<evidence type="ECO:0000256" key="4">
    <source>
        <dbReference type="ARBA" id="ARBA00022980"/>
    </source>
</evidence>
<organism evidence="12 13">
    <name type="scientific">Candidatus Dojkabacteria bacterium</name>
    <dbReference type="NCBI Taxonomy" id="2099670"/>
    <lineage>
        <taxon>Bacteria</taxon>
        <taxon>Candidatus Dojkabacteria</taxon>
    </lineage>
</organism>
<evidence type="ECO:0000256" key="7">
    <source>
        <dbReference type="HAMAP-Rule" id="MF_01331"/>
    </source>
</evidence>
<gene>
    <name evidence="7 12" type="primary">rplV</name>
    <name evidence="12" type="ORF">KC640_01160</name>
</gene>
<dbReference type="InterPro" id="IPR001063">
    <property type="entry name" value="Ribosomal_uL22"/>
</dbReference>
<feature type="compositionally biased region" description="Basic and acidic residues" evidence="11">
    <location>
        <begin position="127"/>
        <end position="141"/>
    </location>
</feature>
<accession>A0A955I990</accession>
<comment type="function">
    <text evidence="7">The globular domain of the protein is located near the polypeptide exit tunnel on the outside of the subunit, while an extended beta-hairpin is found that lines the wall of the exit tunnel in the center of the 70S ribosome.</text>
</comment>
<evidence type="ECO:0000256" key="6">
    <source>
        <dbReference type="ARBA" id="ARBA00035207"/>
    </source>
</evidence>
<comment type="similarity">
    <text evidence="1 7 8">Belongs to the universal ribosomal protein uL22 family.</text>
</comment>
<dbReference type="SUPFAM" id="SSF54843">
    <property type="entry name" value="Ribosomal protein L22"/>
    <property type="match status" value="1"/>
</dbReference>
<name>A0A955I990_9BACT</name>